<dbReference type="InParanoid" id="A0A543AV79"/>
<dbReference type="InterPro" id="IPR036388">
    <property type="entry name" value="WH-like_DNA-bd_sf"/>
</dbReference>
<sequence>MAGGHKPGSASPDPKRPLKKSEPTDLIRSVQRALRVMEAIGAVPGGLTAKQIARRCGLTLPTSYHLARTLTYEGYLIRGDEGRFQVGLKVSDRYADLAKTMRGPSTVAEVLRRTVGDTGYSHYLGRMVDGRVAVTAVSEGTRSPMLEDLILGFDEGAHATALGKALLSTMSTQERRYYLRETGMRKYTDFTMTEPRALEYDLAQLAAEGMYTEINQFRTGVGCVASVVRDDPDPRCRTVIACTMPLPELRMYGTRVKNRLRRAADELVQLV</sequence>
<organism evidence="7 8">
    <name type="scientific">Stackebrandtia endophytica</name>
    <dbReference type="NCBI Taxonomy" id="1496996"/>
    <lineage>
        <taxon>Bacteria</taxon>
        <taxon>Bacillati</taxon>
        <taxon>Actinomycetota</taxon>
        <taxon>Actinomycetes</taxon>
        <taxon>Glycomycetales</taxon>
        <taxon>Glycomycetaceae</taxon>
        <taxon>Stackebrandtia</taxon>
    </lineage>
</organism>
<dbReference type="SUPFAM" id="SSF55781">
    <property type="entry name" value="GAF domain-like"/>
    <property type="match status" value="1"/>
</dbReference>
<keyword evidence="3" id="KW-0804">Transcription</keyword>
<keyword evidence="8" id="KW-1185">Reference proteome</keyword>
<evidence type="ECO:0000256" key="3">
    <source>
        <dbReference type="ARBA" id="ARBA00023163"/>
    </source>
</evidence>
<dbReference type="Pfam" id="PF09339">
    <property type="entry name" value="HTH_IclR"/>
    <property type="match status" value="1"/>
</dbReference>
<comment type="caution">
    <text evidence="7">The sequence shown here is derived from an EMBL/GenBank/DDBJ whole genome shotgun (WGS) entry which is preliminary data.</text>
</comment>
<keyword evidence="2" id="KW-0238">DNA-binding</keyword>
<dbReference type="PANTHER" id="PTHR30136:SF24">
    <property type="entry name" value="HTH-TYPE TRANSCRIPTIONAL REPRESSOR ALLR"/>
    <property type="match status" value="1"/>
</dbReference>
<evidence type="ECO:0000313" key="8">
    <source>
        <dbReference type="Proteomes" id="UP000317043"/>
    </source>
</evidence>
<dbReference type="Gene3D" id="3.30.450.40">
    <property type="match status" value="1"/>
</dbReference>
<dbReference type="GO" id="GO:0045892">
    <property type="term" value="P:negative regulation of DNA-templated transcription"/>
    <property type="evidence" value="ECO:0007669"/>
    <property type="project" value="TreeGrafter"/>
</dbReference>
<dbReference type="PROSITE" id="PS51078">
    <property type="entry name" value="ICLR_ED"/>
    <property type="match status" value="1"/>
</dbReference>
<dbReference type="EMBL" id="VFOW01000001">
    <property type="protein sequence ID" value="TQL76488.1"/>
    <property type="molecule type" value="Genomic_DNA"/>
</dbReference>
<dbReference type="RefSeq" id="WP_142037991.1">
    <property type="nucleotide sequence ID" value="NZ_JBHTGS010000001.1"/>
</dbReference>
<dbReference type="PANTHER" id="PTHR30136">
    <property type="entry name" value="HELIX-TURN-HELIX TRANSCRIPTIONAL REGULATOR, ICLR FAMILY"/>
    <property type="match status" value="1"/>
</dbReference>
<dbReference type="Pfam" id="PF01614">
    <property type="entry name" value="IclR_C"/>
    <property type="match status" value="1"/>
</dbReference>
<dbReference type="OrthoDB" id="5242615at2"/>
<feature type="domain" description="HTH iclR-type" evidence="5">
    <location>
        <begin position="27"/>
        <end position="88"/>
    </location>
</feature>
<dbReference type="InterPro" id="IPR005471">
    <property type="entry name" value="Tscrpt_reg_IclR_N"/>
</dbReference>
<feature type="domain" description="IclR-ED" evidence="6">
    <location>
        <begin position="89"/>
        <end position="271"/>
    </location>
</feature>
<name>A0A543AV79_9ACTN</name>
<evidence type="ECO:0000256" key="2">
    <source>
        <dbReference type="ARBA" id="ARBA00023125"/>
    </source>
</evidence>
<dbReference type="GO" id="GO:0003700">
    <property type="term" value="F:DNA-binding transcription factor activity"/>
    <property type="evidence" value="ECO:0007669"/>
    <property type="project" value="TreeGrafter"/>
</dbReference>
<dbReference type="SMART" id="SM00346">
    <property type="entry name" value="HTH_ICLR"/>
    <property type="match status" value="1"/>
</dbReference>
<gene>
    <name evidence="7" type="ORF">FB566_2020</name>
</gene>
<protein>
    <submittedName>
        <fullName evidence="7">IclR family transcriptional regulator</fullName>
    </submittedName>
</protein>
<dbReference type="Proteomes" id="UP000317043">
    <property type="component" value="Unassembled WGS sequence"/>
</dbReference>
<dbReference type="Gene3D" id="1.10.10.10">
    <property type="entry name" value="Winged helix-like DNA-binding domain superfamily/Winged helix DNA-binding domain"/>
    <property type="match status" value="1"/>
</dbReference>
<dbReference type="GO" id="GO:0003677">
    <property type="term" value="F:DNA binding"/>
    <property type="evidence" value="ECO:0007669"/>
    <property type="project" value="UniProtKB-KW"/>
</dbReference>
<proteinExistence type="predicted"/>
<dbReference type="AlphaFoldDB" id="A0A543AV79"/>
<evidence type="ECO:0000256" key="4">
    <source>
        <dbReference type="SAM" id="MobiDB-lite"/>
    </source>
</evidence>
<dbReference type="InterPro" id="IPR029016">
    <property type="entry name" value="GAF-like_dom_sf"/>
</dbReference>
<accession>A0A543AV79</accession>
<evidence type="ECO:0000259" key="6">
    <source>
        <dbReference type="PROSITE" id="PS51078"/>
    </source>
</evidence>
<dbReference type="InterPro" id="IPR014757">
    <property type="entry name" value="Tscrpt_reg_IclR_C"/>
</dbReference>
<evidence type="ECO:0000256" key="1">
    <source>
        <dbReference type="ARBA" id="ARBA00023015"/>
    </source>
</evidence>
<dbReference type="InterPro" id="IPR036390">
    <property type="entry name" value="WH_DNA-bd_sf"/>
</dbReference>
<evidence type="ECO:0000259" key="5">
    <source>
        <dbReference type="PROSITE" id="PS51077"/>
    </source>
</evidence>
<dbReference type="SUPFAM" id="SSF46785">
    <property type="entry name" value="Winged helix' DNA-binding domain"/>
    <property type="match status" value="1"/>
</dbReference>
<evidence type="ECO:0000313" key="7">
    <source>
        <dbReference type="EMBL" id="TQL76488.1"/>
    </source>
</evidence>
<keyword evidence="1" id="KW-0805">Transcription regulation</keyword>
<feature type="compositionally biased region" description="Basic and acidic residues" evidence="4">
    <location>
        <begin position="13"/>
        <end position="25"/>
    </location>
</feature>
<dbReference type="InterPro" id="IPR050707">
    <property type="entry name" value="HTH_MetabolicPath_Reg"/>
</dbReference>
<dbReference type="PROSITE" id="PS51077">
    <property type="entry name" value="HTH_ICLR"/>
    <property type="match status" value="1"/>
</dbReference>
<reference evidence="7 8" key="1">
    <citation type="submission" date="2019-06" db="EMBL/GenBank/DDBJ databases">
        <title>Sequencing the genomes of 1000 actinobacteria strains.</title>
        <authorList>
            <person name="Klenk H.-P."/>
        </authorList>
    </citation>
    <scope>NUCLEOTIDE SEQUENCE [LARGE SCALE GENOMIC DNA]</scope>
    <source>
        <strain evidence="7 8">DSM 45928</strain>
    </source>
</reference>
<feature type="region of interest" description="Disordered" evidence="4">
    <location>
        <begin position="1"/>
        <end position="25"/>
    </location>
</feature>